<comment type="caution">
    <text evidence="1">The sequence shown here is derived from an EMBL/GenBank/DDBJ whole genome shotgun (WGS) entry which is preliminary data.</text>
</comment>
<dbReference type="EMBL" id="CABFNP030001299">
    <property type="protein sequence ID" value="CAI6098794.1"/>
    <property type="molecule type" value="Genomic_DNA"/>
</dbReference>
<name>A0AA35QB95_9HYPO</name>
<accession>A0AA35QB95</accession>
<dbReference type="AlphaFoldDB" id="A0AA35QB95"/>
<evidence type="ECO:0000313" key="2">
    <source>
        <dbReference type="Proteomes" id="UP001160390"/>
    </source>
</evidence>
<dbReference type="Proteomes" id="UP001160390">
    <property type="component" value="Unassembled WGS sequence"/>
</dbReference>
<gene>
    <name evidence="1" type="ORF">CCHLO57077_00002801</name>
</gene>
<sequence>MSRSLKRTLFKRAEYQIVISEEDEPFTIYVEIRAKDGSTCTVPAILDTGCPVDLVSLSFAREHLRGKDEGKGHKGKGVESERDEDKKRLEIHGVRAPGAKLTIFGEWLVPITATCSQGKTITFTIFCAGIERDSRMPPFVLGMATLEAHNFYIAPRLQSWWQLGRPLISIGERTDAVSSYNFEPENAFFDGRKQMPLRVILDTGTVMDGVSLNFARRHLEQVKSGPQWTWIDVEGKEHPCDGLWELPLCLKSKDHKKRSFTVLCWGMDLGEPSSEGHHSVRLSKATLVEQDILLDCGILSFVFEDRITKTVKTPKNWSQRLIDKAKFLNEKLREPKIDEE</sequence>
<protein>
    <submittedName>
        <fullName evidence="1">Uncharacterized protein</fullName>
    </submittedName>
</protein>
<reference evidence="1" key="1">
    <citation type="submission" date="2023-01" db="EMBL/GenBank/DDBJ databases">
        <authorList>
            <person name="Piombo E."/>
        </authorList>
    </citation>
    <scope>NUCLEOTIDE SEQUENCE</scope>
</reference>
<proteinExistence type="predicted"/>
<evidence type="ECO:0000313" key="1">
    <source>
        <dbReference type="EMBL" id="CAI6098794.1"/>
    </source>
</evidence>
<keyword evidence="2" id="KW-1185">Reference proteome</keyword>
<organism evidence="1 2">
    <name type="scientific">Clonostachys chloroleuca</name>
    <dbReference type="NCBI Taxonomy" id="1926264"/>
    <lineage>
        <taxon>Eukaryota</taxon>
        <taxon>Fungi</taxon>
        <taxon>Dikarya</taxon>
        <taxon>Ascomycota</taxon>
        <taxon>Pezizomycotina</taxon>
        <taxon>Sordariomycetes</taxon>
        <taxon>Hypocreomycetidae</taxon>
        <taxon>Hypocreales</taxon>
        <taxon>Bionectriaceae</taxon>
        <taxon>Clonostachys</taxon>
    </lineage>
</organism>